<dbReference type="PANTHER" id="PTHR22946">
    <property type="entry name" value="DIENELACTONE HYDROLASE DOMAIN-CONTAINING PROTEIN-RELATED"/>
    <property type="match status" value="1"/>
</dbReference>
<dbReference type="Proteomes" id="UP000256304">
    <property type="component" value="Unassembled WGS sequence"/>
</dbReference>
<keyword evidence="1" id="KW-0378">Hydrolase</keyword>
<evidence type="ECO:0000259" key="3">
    <source>
        <dbReference type="Pfam" id="PF12697"/>
    </source>
</evidence>
<dbReference type="Pfam" id="PF12697">
    <property type="entry name" value="Abhydrolase_6"/>
    <property type="match status" value="1"/>
</dbReference>
<accession>A0A3D9Q7G7</accession>
<dbReference type="InterPro" id="IPR029058">
    <property type="entry name" value="AB_hydrolase_fold"/>
</dbReference>
<dbReference type="SUPFAM" id="SSF53474">
    <property type="entry name" value="alpha/beta-Hydrolases"/>
    <property type="match status" value="1"/>
</dbReference>
<comment type="similarity">
    <text evidence="2">Belongs to the AB hydrolase superfamily. FUS2 hydrolase family.</text>
</comment>
<organism evidence="4 5">
    <name type="scientific">Paenibacillus taihuensis</name>
    <dbReference type="NCBI Taxonomy" id="1156355"/>
    <lineage>
        <taxon>Bacteria</taxon>
        <taxon>Bacillati</taxon>
        <taxon>Bacillota</taxon>
        <taxon>Bacilli</taxon>
        <taxon>Bacillales</taxon>
        <taxon>Paenibacillaceae</taxon>
        <taxon>Paenibacillus</taxon>
    </lineage>
</organism>
<dbReference type="PANTHER" id="PTHR22946:SF9">
    <property type="entry name" value="POLYKETIDE TRANSFERASE AF380"/>
    <property type="match status" value="1"/>
</dbReference>
<proteinExistence type="inferred from homology"/>
<evidence type="ECO:0000313" key="4">
    <source>
        <dbReference type="EMBL" id="REE57528.1"/>
    </source>
</evidence>
<dbReference type="RefSeq" id="WP_181909825.1">
    <property type="nucleotide sequence ID" value="NZ_QTTN01000053.1"/>
</dbReference>
<dbReference type="AlphaFoldDB" id="A0A3D9Q7G7"/>
<dbReference type="InterPro" id="IPR050261">
    <property type="entry name" value="FrsA_esterase"/>
</dbReference>
<sequence>MSNTRASEQLAPQLNAIQIPAEAGFIVARIFSPGGQGPFPTVVLSHGFPGVQQNYDLAAQLQHAGYQAVVFHYRGLWGSKGEFSVSRALEDMKTVLAYLRHEETSAKYQIDVQRVAVVGHSFGGFVALQTAAADSGIAAVASLSGANLGLMAQLLMHPESRAQLEAAFDEPASYVTGHFSSKMMGDEILAHAPEWNLLDRAQILADRPVLLVGAALDAVTPVKFNHDPLVSAFQGAGAEKMQSLIIEATEHGYEGKRQELFEVVLRWLNETV</sequence>
<gene>
    <name evidence="4" type="ORF">A8990_15338</name>
</gene>
<protein>
    <recommendedName>
        <fullName evidence="3">AB hydrolase-1 domain-containing protein</fullName>
    </recommendedName>
</protein>
<evidence type="ECO:0000256" key="1">
    <source>
        <dbReference type="ARBA" id="ARBA00022801"/>
    </source>
</evidence>
<feature type="domain" description="AB hydrolase-1" evidence="3">
    <location>
        <begin position="42"/>
        <end position="233"/>
    </location>
</feature>
<dbReference type="GO" id="GO:0052689">
    <property type="term" value="F:carboxylic ester hydrolase activity"/>
    <property type="evidence" value="ECO:0007669"/>
    <property type="project" value="UniProtKB-ARBA"/>
</dbReference>
<dbReference type="Gene3D" id="3.40.50.1820">
    <property type="entry name" value="alpha/beta hydrolase"/>
    <property type="match status" value="1"/>
</dbReference>
<comment type="caution">
    <text evidence="4">The sequence shown here is derived from an EMBL/GenBank/DDBJ whole genome shotgun (WGS) entry which is preliminary data.</text>
</comment>
<dbReference type="EMBL" id="QTTN01000053">
    <property type="protein sequence ID" value="REE57528.1"/>
    <property type="molecule type" value="Genomic_DNA"/>
</dbReference>
<reference evidence="4 5" key="1">
    <citation type="submission" date="2018-08" db="EMBL/GenBank/DDBJ databases">
        <title>Genomic Encyclopedia of Type Strains, Phase III (KMG-III): the genomes of soil and plant-associated and newly described type strains.</title>
        <authorList>
            <person name="Whitman W."/>
        </authorList>
    </citation>
    <scope>NUCLEOTIDE SEQUENCE [LARGE SCALE GENOMIC DNA]</scope>
    <source>
        <strain evidence="4 5">CGMCC 1.10966</strain>
    </source>
</reference>
<keyword evidence="5" id="KW-1185">Reference proteome</keyword>
<name>A0A3D9Q7G7_9BACL</name>
<evidence type="ECO:0000256" key="2">
    <source>
        <dbReference type="ARBA" id="ARBA00038115"/>
    </source>
</evidence>
<dbReference type="InterPro" id="IPR000073">
    <property type="entry name" value="AB_hydrolase_1"/>
</dbReference>
<evidence type="ECO:0000313" key="5">
    <source>
        <dbReference type="Proteomes" id="UP000256304"/>
    </source>
</evidence>